<sequence>MEYIRQSGLREPLLISDPPALLGMKMPKSSKFSVQSVKKLIGGDRIIEVIEVKSQGSRQMSLDEFVKYYRYSNLLKASFDSRVYKGLKRRLIHNHIYDGERVRR</sequence>
<dbReference type="Gene3D" id="2.60.120.650">
    <property type="entry name" value="Cupin"/>
    <property type="match status" value="1"/>
</dbReference>
<dbReference type="PANTHER" id="PTHR23123">
    <property type="entry name" value="PHD/F-BOX CONTAINING PROTEIN"/>
    <property type="match status" value="1"/>
</dbReference>
<dbReference type="GO" id="GO:0046872">
    <property type="term" value="F:metal ion binding"/>
    <property type="evidence" value="ECO:0007669"/>
    <property type="project" value="UniProtKB-KW"/>
</dbReference>
<evidence type="ECO:0000313" key="2">
    <source>
        <dbReference type="Proteomes" id="UP000036681"/>
    </source>
</evidence>
<dbReference type="AlphaFoldDB" id="A0A0M3HGY9"/>
<dbReference type="WBParaSite" id="ALUE_0000078401-mRNA-1">
    <property type="protein sequence ID" value="ALUE_0000078401-mRNA-1"/>
    <property type="gene ID" value="ALUE_0000078401"/>
</dbReference>
<protein>
    <submittedName>
        <fullName evidence="3">VRR-NUC domain-containing protein</fullName>
    </submittedName>
</protein>
<dbReference type="Proteomes" id="UP000036681">
    <property type="component" value="Unplaced"/>
</dbReference>
<organism evidence="2 3">
    <name type="scientific">Ascaris lumbricoides</name>
    <name type="common">Giant roundworm</name>
    <dbReference type="NCBI Taxonomy" id="6252"/>
    <lineage>
        <taxon>Eukaryota</taxon>
        <taxon>Metazoa</taxon>
        <taxon>Ecdysozoa</taxon>
        <taxon>Nematoda</taxon>
        <taxon>Chromadorea</taxon>
        <taxon>Rhabditida</taxon>
        <taxon>Spirurina</taxon>
        <taxon>Ascaridomorpha</taxon>
        <taxon>Ascaridoidea</taxon>
        <taxon>Ascarididae</taxon>
        <taxon>Ascaris</taxon>
    </lineage>
</organism>
<accession>A0A0M3HGY9</accession>
<reference evidence="3" key="1">
    <citation type="submission" date="2017-02" db="UniProtKB">
        <authorList>
            <consortium name="WormBaseParasite"/>
        </authorList>
    </citation>
    <scope>IDENTIFICATION</scope>
</reference>
<evidence type="ECO:0000256" key="1">
    <source>
        <dbReference type="ARBA" id="ARBA00022723"/>
    </source>
</evidence>
<keyword evidence="1" id="KW-0479">Metal-binding</keyword>
<evidence type="ECO:0000313" key="3">
    <source>
        <dbReference type="WBParaSite" id="ALUE_0000078401-mRNA-1"/>
    </source>
</evidence>
<proteinExistence type="predicted"/>
<dbReference type="InterPro" id="IPR050690">
    <property type="entry name" value="JHDM1_Histone_Demethylase"/>
</dbReference>
<keyword evidence="2" id="KW-1185">Reference proteome</keyword>
<name>A0A0M3HGY9_ASCLU</name>